<keyword evidence="1" id="KW-0175">Coiled coil</keyword>
<dbReference type="EMBL" id="CM002874">
    <property type="protein sequence ID" value="KFK32900.1"/>
    <property type="molecule type" value="Genomic_DNA"/>
</dbReference>
<evidence type="ECO:0000313" key="3">
    <source>
        <dbReference type="EMBL" id="KFK32900.1"/>
    </source>
</evidence>
<evidence type="ECO:0000256" key="1">
    <source>
        <dbReference type="SAM" id="Coils"/>
    </source>
</evidence>
<evidence type="ECO:0000313" key="4">
    <source>
        <dbReference type="Proteomes" id="UP000029120"/>
    </source>
</evidence>
<reference evidence="4" key="1">
    <citation type="journal article" date="2015" name="Nat. Plants">
        <title>Genome expansion of Arabis alpina linked with retrotransposition and reduced symmetric DNA methylation.</title>
        <authorList>
            <person name="Willing E.M."/>
            <person name="Rawat V."/>
            <person name="Mandakova T."/>
            <person name="Maumus F."/>
            <person name="James G.V."/>
            <person name="Nordstroem K.J."/>
            <person name="Becker C."/>
            <person name="Warthmann N."/>
            <person name="Chica C."/>
            <person name="Szarzynska B."/>
            <person name="Zytnicki M."/>
            <person name="Albani M.C."/>
            <person name="Kiefer C."/>
            <person name="Bergonzi S."/>
            <person name="Castaings L."/>
            <person name="Mateos J.L."/>
            <person name="Berns M.C."/>
            <person name="Bujdoso N."/>
            <person name="Piofczyk T."/>
            <person name="de Lorenzo L."/>
            <person name="Barrero-Sicilia C."/>
            <person name="Mateos I."/>
            <person name="Piednoel M."/>
            <person name="Hagmann J."/>
            <person name="Chen-Min-Tao R."/>
            <person name="Iglesias-Fernandez R."/>
            <person name="Schuster S.C."/>
            <person name="Alonso-Blanco C."/>
            <person name="Roudier F."/>
            <person name="Carbonero P."/>
            <person name="Paz-Ares J."/>
            <person name="Davis S.J."/>
            <person name="Pecinka A."/>
            <person name="Quesneville H."/>
            <person name="Colot V."/>
            <person name="Lysak M.A."/>
            <person name="Weigel D."/>
            <person name="Coupland G."/>
            <person name="Schneeberger K."/>
        </authorList>
    </citation>
    <scope>NUCLEOTIDE SEQUENCE [LARGE SCALE GENOMIC DNA]</scope>
    <source>
        <strain evidence="4">cv. Pajares</strain>
    </source>
</reference>
<feature type="region of interest" description="Disordered" evidence="2">
    <location>
        <begin position="561"/>
        <end position="584"/>
    </location>
</feature>
<gene>
    <name evidence="3" type="ordered locus">AALP_Aa6g302800</name>
</gene>
<dbReference type="Proteomes" id="UP000029120">
    <property type="component" value="Chromosome 6"/>
</dbReference>
<organism evidence="3 4">
    <name type="scientific">Arabis alpina</name>
    <name type="common">Alpine rock-cress</name>
    <dbReference type="NCBI Taxonomy" id="50452"/>
    <lineage>
        <taxon>Eukaryota</taxon>
        <taxon>Viridiplantae</taxon>
        <taxon>Streptophyta</taxon>
        <taxon>Embryophyta</taxon>
        <taxon>Tracheophyta</taxon>
        <taxon>Spermatophyta</taxon>
        <taxon>Magnoliopsida</taxon>
        <taxon>eudicotyledons</taxon>
        <taxon>Gunneridae</taxon>
        <taxon>Pentapetalae</taxon>
        <taxon>rosids</taxon>
        <taxon>malvids</taxon>
        <taxon>Brassicales</taxon>
        <taxon>Brassicaceae</taxon>
        <taxon>Arabideae</taxon>
        <taxon>Arabis</taxon>
    </lineage>
</organism>
<protein>
    <submittedName>
        <fullName evidence="3">Uncharacterized protein</fullName>
    </submittedName>
</protein>
<proteinExistence type="predicted"/>
<name>A0A087GSP8_ARAAL</name>
<feature type="compositionally biased region" description="Polar residues" evidence="2">
    <location>
        <begin position="7"/>
        <end position="16"/>
    </location>
</feature>
<sequence>MTKIFESLSTSSTPERNASLGVDHETPPVNSDLSAFLTEIEVPLSRFAPIYANTSEQAGVNLEASTPFVGTSDRTGGGSGEQYPYEQIGQKHVAQEQIVQEILVAQFDIYRISPTLSDEKSLDSMRRVCRMTEELEFLPPVPHPPAPPLADLPFREDLNRIRAGNHRWDDLSYSRICLARDRLDTWNSEYWAVEMRRPQLSKMVPRRILLRPMRPICKGPMMHQLGGSVPDELNEPNGPVDAFRIKGKGKVDPVDKKAEKKRIAAKAKAELEAGRILTFQIGGTCEVLPSEAPVAQSLVVIPPASLPVNFDSVAIPPCSTVQTAVNVSQTPPPRTPSLTPLSRLASELSSESSLSKRRRTTEVSRQRASGSLGNSSVRVGAELIRKIGGIGVKFPANLENLLVPDRFLDWSRDLLNIINSGSRIIGAYEAVAKKEEQIKSLLVFTDVDATRKKLDRQKARADSWERIVKKERDKARRRADEIASGSSARGARHSSRLKRICLYLIALHAQEEVKTKLCYRRGARMSSEKMVEAEYELPPGLLENYVKEEEEYLAKVESFDPLGDDTLFPTPPSPPAGLPRDAAS</sequence>
<dbReference type="OrthoDB" id="1114316at2759"/>
<dbReference type="Gramene" id="KFK32900">
    <property type="protein sequence ID" value="KFK32900"/>
    <property type="gene ID" value="AALP_AA6G302800"/>
</dbReference>
<feature type="compositionally biased region" description="Low complexity" evidence="2">
    <location>
        <begin position="336"/>
        <end position="353"/>
    </location>
</feature>
<feature type="coiled-coil region" evidence="1">
    <location>
        <begin position="447"/>
        <end position="474"/>
    </location>
</feature>
<dbReference type="AlphaFoldDB" id="A0A087GSP8"/>
<feature type="region of interest" description="Disordered" evidence="2">
    <location>
        <begin position="1"/>
        <end position="26"/>
    </location>
</feature>
<keyword evidence="4" id="KW-1185">Reference proteome</keyword>
<feature type="region of interest" description="Disordered" evidence="2">
    <location>
        <begin position="323"/>
        <end position="373"/>
    </location>
</feature>
<evidence type="ECO:0000256" key="2">
    <source>
        <dbReference type="SAM" id="MobiDB-lite"/>
    </source>
</evidence>
<accession>A0A087GSP8</accession>